<comment type="similarity">
    <text evidence="1">Belongs to the peptidase C15 family.</text>
</comment>
<dbReference type="EC" id="3.4.19.3" evidence="6"/>
<dbReference type="SUPFAM" id="SSF53182">
    <property type="entry name" value="Pyrrolidone carboxyl peptidase (pyroglutamate aminopeptidase)"/>
    <property type="match status" value="1"/>
</dbReference>
<gene>
    <name evidence="7" type="ORF">AEAE_0826</name>
</gene>
<dbReference type="PIRSF" id="PIRSF015592">
    <property type="entry name" value="Prld-crbxl_pptds"/>
    <property type="match status" value="1"/>
</dbReference>
<dbReference type="OrthoDB" id="9779738at2"/>
<dbReference type="PROSITE" id="PS01334">
    <property type="entry name" value="PYRASE_CYS"/>
    <property type="match status" value="1"/>
</dbReference>
<dbReference type="InterPro" id="IPR033694">
    <property type="entry name" value="PGPEP1_Cys_AS"/>
</dbReference>
<dbReference type="GO" id="GO:0016920">
    <property type="term" value="F:pyroglutamyl-peptidase activity"/>
    <property type="evidence" value="ECO:0007669"/>
    <property type="project" value="UniProtKB-EC"/>
</dbReference>
<evidence type="ECO:0000256" key="4">
    <source>
        <dbReference type="ARBA" id="ARBA00022801"/>
    </source>
</evidence>
<dbReference type="Gene3D" id="3.40.630.20">
    <property type="entry name" value="Peptidase C15, pyroglutamyl peptidase I-like"/>
    <property type="match status" value="1"/>
</dbReference>
<dbReference type="RefSeq" id="WP_094689880.1">
    <property type="nucleotide sequence ID" value="NZ_JACBYZ010000001.1"/>
</dbReference>
<dbReference type="InterPro" id="IPR036440">
    <property type="entry name" value="Peptidase_C15-like_sf"/>
</dbReference>
<comment type="caution">
    <text evidence="7">The sequence shown here is derived from an EMBL/GenBank/DDBJ whole genome shotgun (WGS) entry which is preliminary data.</text>
</comment>
<dbReference type="Pfam" id="PF01470">
    <property type="entry name" value="Peptidase_C15"/>
    <property type="match status" value="1"/>
</dbReference>
<evidence type="ECO:0000256" key="5">
    <source>
        <dbReference type="ARBA" id="ARBA00022807"/>
    </source>
</evidence>
<keyword evidence="5" id="KW-0788">Thiol protease</keyword>
<reference evidence="7 8" key="1">
    <citation type="journal article" date="2017" name="BMC Genomics">
        <title>Comparative genomic and phylogenomic analyses of the Bifidobacteriaceae family.</title>
        <authorList>
            <person name="Lugli G.A."/>
            <person name="Milani C."/>
            <person name="Turroni F."/>
            <person name="Duranti S."/>
            <person name="Mancabelli L."/>
            <person name="Mangifesta M."/>
            <person name="Ferrario C."/>
            <person name="Modesto M."/>
            <person name="Mattarelli P."/>
            <person name="Jiri K."/>
            <person name="van Sinderen D."/>
            <person name="Ventura M."/>
        </authorList>
    </citation>
    <scope>NUCLEOTIDE SEQUENCE [LARGE SCALE GENOMIC DNA]</scope>
    <source>
        <strain evidence="7 8">LMG 21773</strain>
    </source>
</reference>
<comment type="catalytic activity">
    <reaction evidence="6">
        <text>Release of an N-terminal pyroglutamyl group from a polypeptide, the second amino acid generally not being Pro.</text>
        <dbReference type="EC" id="3.4.19.3"/>
    </reaction>
</comment>
<evidence type="ECO:0000313" key="7">
    <source>
        <dbReference type="EMBL" id="OZG56338.1"/>
    </source>
</evidence>
<sequence length="227" mass="24561">MREFSVIVSGFSDTPDDPTSQTALSLGSAETQAWLEQETQAHVQVTPVLVPLSFDKAWPTLLATIEEVQPQIVVCLGRRRGAPGIALDRSARNRIETNHPDADGTQPLPGPIEANGPAAYWTRLPLGRILNAFATHNVPASLSSDAGTYVCNALFYHLMHYAHDAHNLLGGLICLPDWRTTDQSGLDPAGLTASQMSLAGRLVIAQTILFHEELSAMNPLVPQQNTH</sequence>
<protein>
    <recommendedName>
        <fullName evidence="6">Pyroglutamyl-peptidase I</fullName>
        <ecNumber evidence="6">3.4.19.3</ecNumber>
    </recommendedName>
</protein>
<dbReference type="EMBL" id="MWWU01000002">
    <property type="protein sequence ID" value="OZG56338.1"/>
    <property type="molecule type" value="Genomic_DNA"/>
</dbReference>
<proteinExistence type="inferred from homology"/>
<dbReference type="GO" id="GO:0006508">
    <property type="term" value="P:proteolysis"/>
    <property type="evidence" value="ECO:0007669"/>
    <property type="project" value="UniProtKB-KW"/>
</dbReference>
<organism evidence="7 8">
    <name type="scientific">Aeriscardovia aeriphila</name>
    <dbReference type="NCBI Taxonomy" id="218139"/>
    <lineage>
        <taxon>Bacteria</taxon>
        <taxon>Bacillati</taxon>
        <taxon>Actinomycetota</taxon>
        <taxon>Actinomycetes</taxon>
        <taxon>Bifidobacteriales</taxon>
        <taxon>Bifidobacteriaceae</taxon>
        <taxon>Aeriscardovia</taxon>
    </lineage>
</organism>
<keyword evidence="8" id="KW-1185">Reference proteome</keyword>
<dbReference type="GO" id="GO:0005829">
    <property type="term" value="C:cytosol"/>
    <property type="evidence" value="ECO:0007669"/>
    <property type="project" value="InterPro"/>
</dbReference>
<dbReference type="PANTHER" id="PTHR23402">
    <property type="entry name" value="PROTEASE FAMILY C15 PYROGLUTAMYL-PEPTIDASE I-RELATED"/>
    <property type="match status" value="1"/>
</dbReference>
<keyword evidence="3" id="KW-0645">Protease</keyword>
<keyword evidence="2" id="KW-0963">Cytoplasm</keyword>
<keyword evidence="4" id="KW-0378">Hydrolase</keyword>
<evidence type="ECO:0000313" key="8">
    <source>
        <dbReference type="Proteomes" id="UP000228976"/>
    </source>
</evidence>
<evidence type="ECO:0000256" key="3">
    <source>
        <dbReference type="ARBA" id="ARBA00022670"/>
    </source>
</evidence>
<evidence type="ECO:0000256" key="2">
    <source>
        <dbReference type="ARBA" id="ARBA00022490"/>
    </source>
</evidence>
<dbReference type="InterPro" id="IPR016125">
    <property type="entry name" value="Peptidase_C15-like"/>
</dbReference>
<dbReference type="PANTHER" id="PTHR23402:SF1">
    <property type="entry name" value="PYROGLUTAMYL-PEPTIDASE I"/>
    <property type="match status" value="1"/>
</dbReference>
<accession>A0A261FB57</accession>
<dbReference type="Proteomes" id="UP000228976">
    <property type="component" value="Unassembled WGS sequence"/>
</dbReference>
<feature type="active site" evidence="6">
    <location>
        <position position="151"/>
    </location>
</feature>
<name>A0A261FB57_9BIFI</name>
<dbReference type="InterPro" id="IPR000816">
    <property type="entry name" value="Peptidase_C15"/>
</dbReference>
<dbReference type="PRINTS" id="PR00706">
    <property type="entry name" value="PYROGLUPTASE"/>
</dbReference>
<evidence type="ECO:0000256" key="6">
    <source>
        <dbReference type="PROSITE-ProRule" id="PRU10077"/>
    </source>
</evidence>
<evidence type="ECO:0000256" key="1">
    <source>
        <dbReference type="ARBA" id="ARBA00006641"/>
    </source>
</evidence>
<dbReference type="AlphaFoldDB" id="A0A261FB57"/>